<organism evidence="3 4">
    <name type="scientific">Sporothrix bragantina</name>
    <dbReference type="NCBI Taxonomy" id="671064"/>
    <lineage>
        <taxon>Eukaryota</taxon>
        <taxon>Fungi</taxon>
        <taxon>Dikarya</taxon>
        <taxon>Ascomycota</taxon>
        <taxon>Pezizomycotina</taxon>
        <taxon>Sordariomycetes</taxon>
        <taxon>Sordariomycetidae</taxon>
        <taxon>Ophiostomatales</taxon>
        <taxon>Ophiostomataceae</taxon>
        <taxon>Sporothrix</taxon>
    </lineage>
</organism>
<reference evidence="3 4" key="1">
    <citation type="submission" date="2024-01" db="EMBL/GenBank/DDBJ databases">
        <authorList>
            <person name="Allen C."/>
            <person name="Tagirdzhanova G."/>
        </authorList>
    </citation>
    <scope>NUCLEOTIDE SEQUENCE [LARGE SCALE GENOMIC DNA]</scope>
</reference>
<dbReference type="Proteomes" id="UP001642406">
    <property type="component" value="Unassembled WGS sequence"/>
</dbReference>
<dbReference type="Gene3D" id="3.40.630.30">
    <property type="match status" value="1"/>
</dbReference>
<protein>
    <recommendedName>
        <fullName evidence="2">N-acetyltransferase domain-containing protein</fullName>
    </recommendedName>
</protein>
<dbReference type="SUPFAM" id="SSF55729">
    <property type="entry name" value="Acyl-CoA N-acyltransferases (Nat)"/>
    <property type="match status" value="2"/>
</dbReference>
<dbReference type="PROSITE" id="PS51186">
    <property type="entry name" value="GNAT"/>
    <property type="match status" value="1"/>
</dbReference>
<accession>A0ABP0CD02</accession>
<proteinExistence type="predicted"/>
<name>A0ABP0CD02_9PEZI</name>
<evidence type="ECO:0000259" key="2">
    <source>
        <dbReference type="PROSITE" id="PS51186"/>
    </source>
</evidence>
<feature type="domain" description="N-acetyltransferase" evidence="2">
    <location>
        <begin position="63"/>
        <end position="236"/>
    </location>
</feature>
<evidence type="ECO:0000313" key="4">
    <source>
        <dbReference type="Proteomes" id="UP001642406"/>
    </source>
</evidence>
<dbReference type="InterPro" id="IPR016181">
    <property type="entry name" value="Acyl_CoA_acyltransferase"/>
</dbReference>
<gene>
    <name evidence="3" type="ORF">SBRCBS47491_007409</name>
</gene>
<dbReference type="EMBL" id="CAWUHC010000083">
    <property type="protein sequence ID" value="CAK7229909.1"/>
    <property type="molecule type" value="Genomic_DNA"/>
</dbReference>
<dbReference type="Pfam" id="PF13302">
    <property type="entry name" value="Acetyltransf_3"/>
    <property type="match status" value="1"/>
</dbReference>
<feature type="region of interest" description="Disordered" evidence="1">
    <location>
        <begin position="68"/>
        <end position="99"/>
    </location>
</feature>
<dbReference type="PANTHER" id="PTHR43441">
    <property type="entry name" value="RIBOSOMAL-PROTEIN-SERINE ACETYLTRANSFERASE"/>
    <property type="match status" value="1"/>
</dbReference>
<feature type="compositionally biased region" description="Basic and acidic residues" evidence="1">
    <location>
        <begin position="78"/>
        <end position="99"/>
    </location>
</feature>
<evidence type="ECO:0000313" key="3">
    <source>
        <dbReference type="EMBL" id="CAK7229909.1"/>
    </source>
</evidence>
<dbReference type="PANTHER" id="PTHR43441:SF10">
    <property type="entry name" value="ACETYLTRANSFERASE"/>
    <property type="match status" value="1"/>
</dbReference>
<dbReference type="InterPro" id="IPR051908">
    <property type="entry name" value="Ribosomal_N-acetyltransferase"/>
</dbReference>
<sequence length="248" mass="26685">MANEPFPTKPLVRLATCVLRPYHASDLEPMCAAANDPDIVRFMRDAFPSPYDREAGLTWLRICNVDGLPPSDTTEQSEGGKEESTERSEGGKEGGEMRGLKRSEALPLGTPAPSAPSPDVNLAICLLDGTFVGGTGLRAMSADGTDRYSREIGYWIGKAFWGRGLATEVAAGLGRWALSAESGILTKDGRPLRRVEAGVYAENLASARVLERAGYVREGVRRQAVVKNGVMQDVVVYGLIASDVEVKE</sequence>
<keyword evidence="4" id="KW-1185">Reference proteome</keyword>
<evidence type="ECO:0000256" key="1">
    <source>
        <dbReference type="SAM" id="MobiDB-lite"/>
    </source>
</evidence>
<comment type="caution">
    <text evidence="3">The sequence shown here is derived from an EMBL/GenBank/DDBJ whole genome shotgun (WGS) entry which is preliminary data.</text>
</comment>
<dbReference type="InterPro" id="IPR000182">
    <property type="entry name" value="GNAT_dom"/>
</dbReference>